<dbReference type="Proteomes" id="UP000315095">
    <property type="component" value="Unassembled WGS sequence"/>
</dbReference>
<proteinExistence type="predicted"/>
<evidence type="ECO:0000313" key="2">
    <source>
        <dbReference type="EMBL" id="GCE83910.1"/>
    </source>
</evidence>
<feature type="compositionally biased region" description="Basic residues" evidence="1">
    <location>
        <begin position="80"/>
        <end position="98"/>
    </location>
</feature>
<keyword evidence="3" id="KW-1185">Reference proteome</keyword>
<feature type="region of interest" description="Disordered" evidence="1">
    <location>
        <begin position="63"/>
        <end position="98"/>
    </location>
</feature>
<organism evidence="2 3">
    <name type="scientific">Komagataeibacter diospyri</name>
    <dbReference type="NCBI Taxonomy" id="1932662"/>
    <lineage>
        <taxon>Bacteria</taxon>
        <taxon>Pseudomonadati</taxon>
        <taxon>Pseudomonadota</taxon>
        <taxon>Alphaproteobacteria</taxon>
        <taxon>Acetobacterales</taxon>
        <taxon>Acetobacteraceae</taxon>
        <taxon>Komagataeibacter</taxon>
    </lineage>
</organism>
<reference evidence="3" key="1">
    <citation type="submission" date="2017-01" db="EMBL/GenBank/DDBJ databases">
        <title>Komagataeibacter sp. MSKU9 whole genome sequencing project.</title>
        <authorList>
            <person name="Matsutani M."/>
            <person name="Naloka K."/>
            <person name="Theeragool G."/>
            <person name="Yakushi T."/>
            <person name="Matsushita K."/>
        </authorList>
    </citation>
    <scope>NUCLEOTIDE SEQUENCE [LARGE SCALE GENOMIC DNA]</scope>
    <source>
        <strain evidence="3">MSKU9</strain>
    </source>
</reference>
<protein>
    <submittedName>
        <fullName evidence="2">Uncharacterized protein</fullName>
    </submittedName>
</protein>
<dbReference type="AlphaFoldDB" id="A0A4P5NQK2"/>
<sequence>MVHLVPVTPVTPRVFAGVTEIVPEKRRKTANLNAGHTGHTGHTAFYRPRTGLALFSPDSRWSEGLPSAENSADNSAGHLLRTKGLNRTHIHIGGGHHG</sequence>
<evidence type="ECO:0000256" key="1">
    <source>
        <dbReference type="SAM" id="MobiDB-lite"/>
    </source>
</evidence>
<name>A0A4P5NQK2_9PROT</name>
<evidence type="ECO:0000313" key="3">
    <source>
        <dbReference type="Proteomes" id="UP000315095"/>
    </source>
</evidence>
<dbReference type="EMBL" id="BDLU01000045">
    <property type="protein sequence ID" value="GCE83910.1"/>
    <property type="molecule type" value="Genomic_DNA"/>
</dbReference>
<comment type="caution">
    <text evidence="2">The sequence shown here is derived from an EMBL/GenBank/DDBJ whole genome shotgun (WGS) entry which is preliminary data.</text>
</comment>
<accession>A0A4P5NQK2</accession>
<gene>
    <name evidence="2" type="ORF">MSKU9_2051</name>
</gene>